<dbReference type="EMBL" id="AP010803">
    <property type="protein sequence ID" value="BAI97842.1"/>
    <property type="molecule type" value="Genomic_DNA"/>
</dbReference>
<proteinExistence type="predicted"/>
<keyword evidence="2" id="KW-1185">Reference proteome</keyword>
<dbReference type="KEGG" id="sjp:SJA_C1-30080"/>
<dbReference type="AlphaFoldDB" id="D4Z5G0"/>
<dbReference type="HOGENOM" id="CLU_2411665_0_0_5"/>
<reference evidence="1 2" key="1">
    <citation type="journal article" date="2010" name="J. Bacteriol.">
        <title>Complete genome sequence of the representative gamma-hexachlorocyclohexane-degrading bacterium Sphingobium japonicum UT26.</title>
        <authorList>
            <person name="Nagata Y."/>
            <person name="Ohtsubo Y."/>
            <person name="Endo R."/>
            <person name="Ichikawa N."/>
            <person name="Ankai A."/>
            <person name="Oguchi A."/>
            <person name="Fukui S."/>
            <person name="Fujita N."/>
            <person name="Tsuda M."/>
        </authorList>
    </citation>
    <scope>NUCLEOTIDE SEQUENCE [LARGE SCALE GENOMIC DNA]</scope>
    <source>
        <strain evidence="2">DSM 16413 / CCM 7287 / MTCC 6362 / UT26 / NBRC 101211 / UT26S</strain>
    </source>
</reference>
<dbReference type="STRING" id="452662.SJA_C1-30080"/>
<sequence length="92" mass="10367">MQKRSAAINDYRFSAACKEMVQIGPDRPRSDLYAPIVGPLPRPMLDVDDRSGLAHELRARQSCLSQPRAMRTGWNKADFDLSLTCCTDLTLR</sequence>
<protein>
    <submittedName>
        <fullName evidence="1">Uncharacterized protein</fullName>
    </submittedName>
</protein>
<gene>
    <name evidence="1" type="ordered locus">SJA_C1-30080</name>
</gene>
<name>D4Z5G0_SPHIU</name>
<organism evidence="1 2">
    <name type="scientific">Sphingobium indicum (strain DSM 16413 / CCM 7287 / MTCC 6362 / UT26 / NBRC 101211 / UT26S)</name>
    <name type="common">Sphingobium japonicum</name>
    <dbReference type="NCBI Taxonomy" id="452662"/>
    <lineage>
        <taxon>Bacteria</taxon>
        <taxon>Pseudomonadati</taxon>
        <taxon>Pseudomonadota</taxon>
        <taxon>Alphaproteobacteria</taxon>
        <taxon>Sphingomonadales</taxon>
        <taxon>Sphingomonadaceae</taxon>
        <taxon>Sphingobium</taxon>
    </lineage>
</organism>
<accession>D4Z5G0</accession>
<dbReference type="Proteomes" id="UP000007753">
    <property type="component" value="Chromosome 1"/>
</dbReference>
<evidence type="ECO:0000313" key="1">
    <source>
        <dbReference type="EMBL" id="BAI97842.1"/>
    </source>
</evidence>
<evidence type="ECO:0000313" key="2">
    <source>
        <dbReference type="Proteomes" id="UP000007753"/>
    </source>
</evidence>